<keyword evidence="3 7" id="KW-0812">Transmembrane</keyword>
<feature type="transmembrane region" description="Helical" evidence="7">
    <location>
        <begin position="665"/>
        <end position="686"/>
    </location>
</feature>
<dbReference type="AlphaFoldDB" id="A0A3E1P177"/>
<dbReference type="InterPro" id="IPR025857">
    <property type="entry name" value="MacB_PCD"/>
</dbReference>
<feature type="transmembrane region" description="Helical" evidence="7">
    <location>
        <begin position="280"/>
        <end position="301"/>
    </location>
</feature>
<feature type="domain" description="MacB-like periplasmic core" evidence="9">
    <location>
        <begin position="20"/>
        <end position="242"/>
    </location>
</feature>
<evidence type="ECO:0000256" key="7">
    <source>
        <dbReference type="SAM" id="Phobius"/>
    </source>
</evidence>
<feature type="transmembrane region" description="Helical" evidence="7">
    <location>
        <begin position="368"/>
        <end position="392"/>
    </location>
</feature>
<keyword evidence="5 7" id="KW-0472">Membrane</keyword>
<dbReference type="PROSITE" id="PS51257">
    <property type="entry name" value="PROKAR_LIPOPROTEIN"/>
    <property type="match status" value="1"/>
</dbReference>
<feature type="domain" description="MacB-like periplasmic core" evidence="9">
    <location>
        <begin position="429"/>
        <end position="629"/>
    </location>
</feature>
<gene>
    <name evidence="10" type="ORF">DXN04_18330</name>
</gene>
<feature type="transmembrane region" description="Helical" evidence="7">
    <location>
        <begin position="337"/>
        <end position="356"/>
    </location>
</feature>
<proteinExistence type="inferred from homology"/>
<evidence type="ECO:0000256" key="5">
    <source>
        <dbReference type="ARBA" id="ARBA00023136"/>
    </source>
</evidence>
<dbReference type="Pfam" id="PF02687">
    <property type="entry name" value="FtsX"/>
    <property type="match status" value="2"/>
</dbReference>
<dbReference type="PANTHER" id="PTHR30572">
    <property type="entry name" value="MEMBRANE COMPONENT OF TRANSPORTER-RELATED"/>
    <property type="match status" value="1"/>
</dbReference>
<comment type="subcellular location">
    <subcellularLocation>
        <location evidence="1">Cell membrane</location>
        <topology evidence="1">Multi-pass membrane protein</topology>
    </subcellularLocation>
</comment>
<evidence type="ECO:0000313" key="11">
    <source>
        <dbReference type="Proteomes" id="UP000261174"/>
    </source>
</evidence>
<protein>
    <submittedName>
        <fullName evidence="10">ABC transporter permease</fullName>
    </submittedName>
</protein>
<feature type="transmembrane region" description="Helical" evidence="7">
    <location>
        <begin position="746"/>
        <end position="768"/>
    </location>
</feature>
<feature type="transmembrane region" description="Helical" evidence="7">
    <location>
        <begin position="424"/>
        <end position="442"/>
    </location>
</feature>
<dbReference type="InterPro" id="IPR050250">
    <property type="entry name" value="Macrolide_Exporter_MacB"/>
</dbReference>
<keyword evidence="11" id="KW-1185">Reference proteome</keyword>
<accession>A0A3E1P177</accession>
<dbReference type="RefSeq" id="WP_116854829.1">
    <property type="nucleotide sequence ID" value="NZ_QTJV01000006.1"/>
</dbReference>
<feature type="transmembrane region" description="Helical" evidence="7">
    <location>
        <begin position="714"/>
        <end position="734"/>
    </location>
</feature>
<sequence length="785" mass="87975">MYKGIFTIAWRNLRKDRLFTLLNLLGLSTGLACALLIFLWIRDEKQINHFNTKDNQLYQVLVNNDDHGQVTTLSQTQGLLAQSLKNEVSGIEYAVSVLPASWFQNAGVVSFGDNHLKAGGQFISKDFFNVFSCKILHGNAMGDKRSIMISDRMAKKLFPGEQDAIGKSIHWEQGDYSGDYGIAGVFQAPPANATEQYDLLLDYDLILEKRKELTQWSNFDPNTYIIVGKDVNLPALQNRLKDFVKTKDKDSHASLLLTKYADFYLYNKYENGKQSGGRIAYVKLFSLIALFILLIACINFMNLSTAKAAGRVKEVGVKKAIGASRGLLILQYLSESILLSLLALFFAIVLIILLLPMFNHITGKQLQIWPSVSLAAVFLGITLLTGIIAGSYPALYLSGFKPAVALKGKLCTAFGEVMTRKGLVVFQFILSVSFIVAVLIIYKQMEYIQHRNLGYNRSHLVHFEVPTGQIDNMVSFLELVRNQGGVQAASSYYHDFTGNHGGLGGMSWPGKMDNTDVNFSNLEVGYGYLEVMGVKLKEGRYFSQDSRANNEIIFNETAIRDMGIKDPIGKTVRFWDMEKVIVGIAKDFNYESLYQSVKPAFFQSYPVMPNFVVKIAPGKDEATLQQLKQLYEQHFQGLTFDYKYMDEDYQALYASERRVSDLSRYFGGLTILISCLGLFGLAAFTAQRRQKEIGIRKVIGASTGNIITLLSTDYFKLIGIAMIIAFPLAGWMMFQWLQTFAYRIQIGADVYFIAGLATLLITFTTISYQSIKAALTNPVKSLQTE</sequence>
<dbReference type="Proteomes" id="UP000261174">
    <property type="component" value="Unassembled WGS sequence"/>
</dbReference>
<reference evidence="10 11" key="1">
    <citation type="submission" date="2018-08" db="EMBL/GenBank/DDBJ databases">
        <title>Chitinophaga sp. K20C18050901, a novel bacterium isolated from forest soil.</title>
        <authorList>
            <person name="Wang C."/>
        </authorList>
    </citation>
    <scope>NUCLEOTIDE SEQUENCE [LARGE SCALE GENOMIC DNA]</scope>
    <source>
        <strain evidence="10 11">K20C18050901</strain>
    </source>
</reference>
<keyword evidence="4 7" id="KW-1133">Transmembrane helix</keyword>
<name>A0A3E1P177_9BACT</name>
<dbReference type="GO" id="GO:0022857">
    <property type="term" value="F:transmembrane transporter activity"/>
    <property type="evidence" value="ECO:0007669"/>
    <property type="project" value="TreeGrafter"/>
</dbReference>
<comment type="similarity">
    <text evidence="6">Belongs to the ABC-4 integral membrane protein family.</text>
</comment>
<evidence type="ECO:0000256" key="6">
    <source>
        <dbReference type="ARBA" id="ARBA00038076"/>
    </source>
</evidence>
<evidence type="ECO:0000313" key="10">
    <source>
        <dbReference type="EMBL" id="RFM33912.1"/>
    </source>
</evidence>
<evidence type="ECO:0000256" key="4">
    <source>
        <dbReference type="ARBA" id="ARBA00022989"/>
    </source>
</evidence>
<evidence type="ECO:0000256" key="1">
    <source>
        <dbReference type="ARBA" id="ARBA00004651"/>
    </source>
</evidence>
<dbReference type="InterPro" id="IPR003838">
    <property type="entry name" value="ABC3_permease_C"/>
</dbReference>
<keyword evidence="2" id="KW-1003">Cell membrane</keyword>
<dbReference type="PANTHER" id="PTHR30572:SF4">
    <property type="entry name" value="ABC TRANSPORTER PERMEASE YTRF"/>
    <property type="match status" value="1"/>
</dbReference>
<dbReference type="OrthoDB" id="5933722at2"/>
<evidence type="ECO:0000256" key="2">
    <source>
        <dbReference type="ARBA" id="ARBA00022475"/>
    </source>
</evidence>
<feature type="domain" description="ABC3 transporter permease C-terminal" evidence="8">
    <location>
        <begin position="287"/>
        <end position="391"/>
    </location>
</feature>
<feature type="transmembrane region" description="Helical" evidence="7">
    <location>
        <begin position="20"/>
        <end position="41"/>
    </location>
</feature>
<dbReference type="EMBL" id="QTJV01000006">
    <property type="protein sequence ID" value="RFM33912.1"/>
    <property type="molecule type" value="Genomic_DNA"/>
</dbReference>
<dbReference type="GO" id="GO:0005886">
    <property type="term" value="C:plasma membrane"/>
    <property type="evidence" value="ECO:0007669"/>
    <property type="project" value="UniProtKB-SubCell"/>
</dbReference>
<evidence type="ECO:0000256" key="3">
    <source>
        <dbReference type="ARBA" id="ARBA00022692"/>
    </source>
</evidence>
<dbReference type="Pfam" id="PF12704">
    <property type="entry name" value="MacB_PCD"/>
    <property type="match status" value="2"/>
</dbReference>
<comment type="caution">
    <text evidence="10">The sequence shown here is derived from an EMBL/GenBank/DDBJ whole genome shotgun (WGS) entry which is preliminary data.</text>
</comment>
<evidence type="ECO:0000259" key="9">
    <source>
        <dbReference type="Pfam" id="PF12704"/>
    </source>
</evidence>
<feature type="domain" description="ABC3 transporter permease C-terminal" evidence="8">
    <location>
        <begin position="666"/>
        <end position="777"/>
    </location>
</feature>
<evidence type="ECO:0000259" key="8">
    <source>
        <dbReference type="Pfam" id="PF02687"/>
    </source>
</evidence>
<organism evidence="10 11">
    <name type="scientific">Chitinophaga silvisoli</name>
    <dbReference type="NCBI Taxonomy" id="2291814"/>
    <lineage>
        <taxon>Bacteria</taxon>
        <taxon>Pseudomonadati</taxon>
        <taxon>Bacteroidota</taxon>
        <taxon>Chitinophagia</taxon>
        <taxon>Chitinophagales</taxon>
        <taxon>Chitinophagaceae</taxon>
        <taxon>Chitinophaga</taxon>
    </lineage>
</organism>